<accession>A0ACC2RY87</accession>
<protein>
    <submittedName>
        <fullName evidence="1">Guanine nucleotide exchange protein for ADP-robosylation factor</fullName>
    </submittedName>
</protein>
<reference evidence="1" key="1">
    <citation type="submission" date="2022-04" db="EMBL/GenBank/DDBJ databases">
        <title>Genome of the entomopathogenic fungus Entomophthora muscae.</title>
        <authorList>
            <person name="Elya C."/>
            <person name="Lovett B.R."/>
            <person name="Lee E."/>
            <person name="Macias A.M."/>
            <person name="Hajek A.E."/>
            <person name="De Bivort B.L."/>
            <person name="Kasson M.T."/>
            <person name="De Fine Licht H.H."/>
            <person name="Stajich J.E."/>
        </authorList>
    </citation>
    <scope>NUCLEOTIDE SEQUENCE</scope>
    <source>
        <strain evidence="1">Berkeley</strain>
    </source>
</reference>
<dbReference type="Proteomes" id="UP001165960">
    <property type="component" value="Unassembled WGS sequence"/>
</dbReference>
<evidence type="ECO:0000313" key="2">
    <source>
        <dbReference type="Proteomes" id="UP001165960"/>
    </source>
</evidence>
<comment type="caution">
    <text evidence="1">The sequence shown here is derived from an EMBL/GenBank/DDBJ whole genome shotgun (WGS) entry which is preliminary data.</text>
</comment>
<proteinExistence type="predicted"/>
<organism evidence="1 2">
    <name type="scientific">Entomophthora muscae</name>
    <dbReference type="NCBI Taxonomy" id="34485"/>
    <lineage>
        <taxon>Eukaryota</taxon>
        <taxon>Fungi</taxon>
        <taxon>Fungi incertae sedis</taxon>
        <taxon>Zoopagomycota</taxon>
        <taxon>Entomophthoromycotina</taxon>
        <taxon>Entomophthoromycetes</taxon>
        <taxon>Entomophthorales</taxon>
        <taxon>Entomophthoraceae</taxon>
        <taxon>Entomophthora</taxon>
    </lineage>
</organism>
<name>A0ACC2RY87_9FUNG</name>
<gene>
    <name evidence="1" type="primary">SEC7_4</name>
    <name evidence="1" type="ORF">DSO57_1008381</name>
</gene>
<keyword evidence="2" id="KW-1185">Reference proteome</keyword>
<sequence length="1757" mass="198662">MPEVRSGAKEDSLSNDTKGEPKDDQAFAPNRTASPTSVADSDLQPEAKQHRRQPSQNQYKTTTPISSHVFLINGYEQIMEAKSTRKFSYLKSDTQRALDLAKSEGFSKERAQLPHNIEVVLQPFLSACQTASQTLTLIALDALTKMISHDYLCGPSSARKEPPSSSSSTTSDAPVKKDRTPMEKAVLAICSCFIGENTDDKVQTQVIRGLMAAVSSNTTPLHQEALLNSIRTLYNIFLLSRDINNQIIAQGTLVQMARTVFGRIELKQAANVNGRNRSCSTLSSKTGPSTSDFISRYGANDELEEEKDVKLAPQVQLSLEAIAGKAAEAAANAQVQGNICDTSSDLNVLDGFLLFRALCKLSIKPYQSEGSSDVRCMSLRSKLLSLYLILITLSEFSTIFTEATVFFLTPAENESSRRIREVSFLSAVKPYFCLSLSRNMVTNLPKVYEIAIAIFELALTTMRHQLKREIEVFLKEIVMPILEMKPSGNQHQKHILTTMLLTKICNDPQVLVEIYLNYDCDRGSLNNNIFERLTGALSKLTVPSRNSEMEDPTNFLWEEPDAFYINSSLMNRNDLLSLPPLTSDRFTGYFISHSFFSRSLFSDANLQQRSLECLVGILKSLVQWSKKGVRIMDDDASFSSNLPFRSGSIDEMDSESQTSGVVLADDPSEFEKNKQEKQILQKAIELFNRKPKKGVECLINAGFIPSSEPRDIAYYLLSSEELDKAMIGDYLGEADPVRVSIMHAFVDALDFSDLDFVTALRKFLKTFRLPGEAQKIDRFMLKFADRYVEQNPKVFANADTGYVLAYSVIMLNTDLHNPQVKRRMTKEEFLKNNRGINDSTDLPDEYLMDIYDQIAATEIQLKDSGDEEENRPLATGLAAQFDILGSLQKSHQEAERVSGQMQSNVERYLKKMISRKSHREDMGGMAIFYSASHFEHVRPMFEISWMAHLAAISGPLKQSDSPMVVGLCLDGFRYAIHIAGFFDLDLARNAFVTTLGNFSFLSDISEMRPRNIEAIKTILEIAVTEGNYLKQAWNDVLQVVNHLVRLQIVPNFSATTNGRDRSLVAHRDGSHRNYTHIAMLEGNSQNMLIAVDKVFAASVHLNGPAIVDFVQALCGISWGELETMPKSFDRAKTQTSPRMFSIQKVVEIAYYNMHRIRLEWKDIWSILGPLFNQLGCHRNEAISSFALDSLRQLAMKFLEKKELPHYRFQKEFLKPFVFIASNNHSHTIRDMILQCTQQMIKLYASNITSGWETLLEILGRTARDHSDDLPVQAFEQVRELAAIHFDDVVAQPDVFSHYLMCIAQFTRNTNHHDLAIQAVELYKATCDRMIENCESQEGSQPFSELDFWLPIFQGLMETVTQVVDLDVRTSAMDHIFTYLHEFGGFFPQDFWNHILNNVLFPLFSNIGKLDHKVRVRFASKEDALEWVSTTLVHALRRFVHLFTEYFEKAFKFLSGLLDLLSVCLCQDNATLCKIGSDCLKLLVETNVEKLGNEDWERLISIIVRLFKATSPTSDPNLALTVPTRDSTKAALDRLEALADSSPLPVIPNTPEKQLNLCLITISIVEDVFLQNDAVFGKLDPNHIFIILDIMEKAYLETQRANGEFDLKGLIQRQAVTKLEKFASTSLSLELNCLACLIKVLVKMYISDAPEFTPYRCDIESRLIPLFQDTFRQFNELSQHPLTPGVQSIYELWHQVVLRVGTFLCKARGAEFQILFGPISIEVITSLKHRHLSHDVQSMLYTIMERVNAIYIHSEHHP</sequence>
<evidence type="ECO:0000313" key="1">
    <source>
        <dbReference type="EMBL" id="KAJ9055036.1"/>
    </source>
</evidence>
<dbReference type="EMBL" id="QTSX02006415">
    <property type="protein sequence ID" value="KAJ9055036.1"/>
    <property type="molecule type" value="Genomic_DNA"/>
</dbReference>